<accession>A0A9D9HEY3</accession>
<comment type="caution">
    <text evidence="2">The sequence shown here is derived from an EMBL/GenBank/DDBJ whole genome shotgun (WGS) entry which is preliminary data.</text>
</comment>
<keyword evidence="1" id="KW-0175">Coiled coil</keyword>
<protein>
    <recommendedName>
        <fullName evidence="4">Cell division protein ZapB</fullName>
    </recommendedName>
</protein>
<evidence type="ECO:0000313" key="3">
    <source>
        <dbReference type="Proteomes" id="UP000823661"/>
    </source>
</evidence>
<name>A0A9D9HEY3_9BACT</name>
<organism evidence="2 3">
    <name type="scientific">Candidatus Cryptobacteroides intestinavium</name>
    <dbReference type="NCBI Taxonomy" id="2840766"/>
    <lineage>
        <taxon>Bacteria</taxon>
        <taxon>Pseudomonadati</taxon>
        <taxon>Bacteroidota</taxon>
        <taxon>Bacteroidia</taxon>
        <taxon>Bacteroidales</taxon>
        <taxon>Candidatus Cryptobacteroides</taxon>
    </lineage>
</organism>
<reference evidence="2" key="2">
    <citation type="journal article" date="2021" name="PeerJ">
        <title>Extensive microbial diversity within the chicken gut microbiome revealed by metagenomics and culture.</title>
        <authorList>
            <person name="Gilroy R."/>
            <person name="Ravi A."/>
            <person name="Getino M."/>
            <person name="Pursley I."/>
            <person name="Horton D.L."/>
            <person name="Alikhan N.F."/>
            <person name="Baker D."/>
            <person name="Gharbi K."/>
            <person name="Hall N."/>
            <person name="Watson M."/>
            <person name="Adriaenssens E.M."/>
            <person name="Foster-Nyarko E."/>
            <person name="Jarju S."/>
            <person name="Secka A."/>
            <person name="Antonio M."/>
            <person name="Oren A."/>
            <person name="Chaudhuri R.R."/>
            <person name="La Ragione R."/>
            <person name="Hildebrand F."/>
            <person name="Pallen M.J."/>
        </authorList>
    </citation>
    <scope>NUCLEOTIDE SEQUENCE</scope>
    <source>
        <strain evidence="2">B1-20833</strain>
    </source>
</reference>
<evidence type="ECO:0000313" key="2">
    <source>
        <dbReference type="EMBL" id="MBO8451710.1"/>
    </source>
</evidence>
<gene>
    <name evidence="2" type="ORF">IAC06_02335</name>
</gene>
<reference evidence="2" key="1">
    <citation type="submission" date="2020-10" db="EMBL/GenBank/DDBJ databases">
        <authorList>
            <person name="Gilroy R."/>
        </authorList>
    </citation>
    <scope>NUCLEOTIDE SEQUENCE</scope>
    <source>
        <strain evidence="2">B1-20833</strain>
    </source>
</reference>
<proteinExistence type="predicted"/>
<dbReference type="EMBL" id="JADIMI010000019">
    <property type="protein sequence ID" value="MBO8451710.1"/>
    <property type="molecule type" value="Genomic_DNA"/>
</dbReference>
<evidence type="ECO:0000256" key="1">
    <source>
        <dbReference type="SAM" id="Coils"/>
    </source>
</evidence>
<sequence>MLEDIKASVERLMAVYEAARLENKSLKEEIRQMQALNEDYRKQIDELEKKIDNLKLSGAFLGASRDGGKAKESIDRLIREIDRCISLMEG</sequence>
<feature type="coiled-coil region" evidence="1">
    <location>
        <begin position="2"/>
        <end position="57"/>
    </location>
</feature>
<evidence type="ECO:0008006" key="4">
    <source>
        <dbReference type="Google" id="ProtNLM"/>
    </source>
</evidence>
<dbReference type="AlphaFoldDB" id="A0A9D9HEY3"/>
<dbReference type="Proteomes" id="UP000823661">
    <property type="component" value="Unassembled WGS sequence"/>
</dbReference>